<keyword evidence="6" id="KW-0175">Coiled coil</keyword>
<dbReference type="PANTHER" id="PTHR43547:SF2">
    <property type="entry name" value="HYBRID SIGNAL TRANSDUCTION HISTIDINE KINASE C"/>
    <property type="match status" value="1"/>
</dbReference>
<dbReference type="PRINTS" id="PR00344">
    <property type="entry name" value="BCTRLSENSOR"/>
</dbReference>
<dbReference type="SUPFAM" id="SSF47384">
    <property type="entry name" value="Homodimeric domain of signal transducing histidine kinase"/>
    <property type="match status" value="1"/>
</dbReference>
<dbReference type="CDD" id="cd00082">
    <property type="entry name" value="HisKA"/>
    <property type="match status" value="1"/>
</dbReference>
<evidence type="ECO:0000256" key="2">
    <source>
        <dbReference type="ARBA" id="ARBA00012438"/>
    </source>
</evidence>
<dbReference type="GO" id="GO:0000155">
    <property type="term" value="F:phosphorelay sensor kinase activity"/>
    <property type="evidence" value="ECO:0007669"/>
    <property type="project" value="InterPro"/>
</dbReference>
<dbReference type="Proteomes" id="UP000322530">
    <property type="component" value="Unassembled WGS sequence"/>
</dbReference>
<dbReference type="Pfam" id="PF02518">
    <property type="entry name" value="HATPase_c"/>
    <property type="match status" value="1"/>
</dbReference>
<dbReference type="PANTHER" id="PTHR43547">
    <property type="entry name" value="TWO-COMPONENT HISTIDINE KINASE"/>
    <property type="match status" value="1"/>
</dbReference>
<dbReference type="SMART" id="SM00387">
    <property type="entry name" value="HATPase_c"/>
    <property type="match status" value="1"/>
</dbReference>
<evidence type="ECO:0000313" key="9">
    <source>
        <dbReference type="EMBL" id="GCF08557.1"/>
    </source>
</evidence>
<dbReference type="RefSeq" id="WP_149401544.1">
    <property type="nucleotide sequence ID" value="NZ_BIXY01000026.1"/>
</dbReference>
<comment type="catalytic activity">
    <reaction evidence="1">
        <text>ATP + protein L-histidine = ADP + protein N-phospho-L-histidine.</text>
        <dbReference type="EC" id="2.7.13.3"/>
    </reaction>
</comment>
<dbReference type="InterPro" id="IPR003594">
    <property type="entry name" value="HATPase_dom"/>
</dbReference>
<dbReference type="Gene3D" id="3.30.565.10">
    <property type="entry name" value="Histidine kinase-like ATPase, C-terminal domain"/>
    <property type="match status" value="1"/>
</dbReference>
<dbReference type="EC" id="2.7.13.3" evidence="2"/>
<dbReference type="InterPro" id="IPR036890">
    <property type="entry name" value="HATPase_C_sf"/>
</dbReference>
<feature type="domain" description="Histidine kinase" evidence="8">
    <location>
        <begin position="108"/>
        <end position="350"/>
    </location>
</feature>
<keyword evidence="5" id="KW-0902">Two-component regulatory system</keyword>
<keyword evidence="4" id="KW-0418">Kinase</keyword>
<dbReference type="Gene3D" id="1.10.287.130">
    <property type="match status" value="1"/>
</dbReference>
<evidence type="ECO:0000256" key="4">
    <source>
        <dbReference type="ARBA" id="ARBA00022777"/>
    </source>
</evidence>
<protein>
    <recommendedName>
        <fullName evidence="2">histidine kinase</fullName>
        <ecNumber evidence="2">2.7.13.3</ecNumber>
    </recommendedName>
</protein>
<proteinExistence type="predicted"/>
<sequence>MENKEIPCGFMEDMQARKLLEGQAHLPVNPHASSDESSVPVVPNEESQPVSGEEAEYIGHVLDCPPVGMYTVEPEGQISHLLTERAELQDQVAALREANRRMEDFLGIATHELRTPLTTIKANTQLAMRRVKTLLLAPQSDVPPLETEKKLTSTLNMLERAEHQIEVLNRLVGDMLDVSRIQTGRLHVHVQQEPSDLLAIVDDVLQEQRKATPDRIINVHFPDSGSILVLVDPERIKQVIFNYLLNALKYSEAQQPVAVSVQLEAQAETGRRMVRVQVQDKGMGLEPEEQRRVWECFYQSPKVKVLSGSGVGLGLGLYFSQTLIERHGGQVGVLSAPQEGSTFWFTLPLA</sequence>
<evidence type="ECO:0000256" key="5">
    <source>
        <dbReference type="ARBA" id="ARBA00023012"/>
    </source>
</evidence>
<gene>
    <name evidence="9" type="ORF">KDI_21210</name>
</gene>
<evidence type="ECO:0000256" key="6">
    <source>
        <dbReference type="SAM" id="Coils"/>
    </source>
</evidence>
<dbReference type="SUPFAM" id="SSF55874">
    <property type="entry name" value="ATPase domain of HSP90 chaperone/DNA topoisomerase II/histidine kinase"/>
    <property type="match status" value="1"/>
</dbReference>
<feature type="region of interest" description="Disordered" evidence="7">
    <location>
        <begin position="27"/>
        <end position="51"/>
    </location>
</feature>
<dbReference type="InterPro" id="IPR003661">
    <property type="entry name" value="HisK_dim/P_dom"/>
</dbReference>
<dbReference type="PROSITE" id="PS50109">
    <property type="entry name" value="HIS_KIN"/>
    <property type="match status" value="1"/>
</dbReference>
<comment type="caution">
    <text evidence="9">The sequence shown here is derived from an EMBL/GenBank/DDBJ whole genome shotgun (WGS) entry which is preliminary data.</text>
</comment>
<keyword evidence="4" id="KW-0808">Transferase</keyword>
<dbReference type="EMBL" id="BIXY01000026">
    <property type="protein sequence ID" value="GCF08557.1"/>
    <property type="molecule type" value="Genomic_DNA"/>
</dbReference>
<dbReference type="OrthoDB" id="147381at2"/>
<name>A0A5A5TB26_9CHLR</name>
<evidence type="ECO:0000256" key="3">
    <source>
        <dbReference type="ARBA" id="ARBA00022553"/>
    </source>
</evidence>
<dbReference type="InterPro" id="IPR036097">
    <property type="entry name" value="HisK_dim/P_sf"/>
</dbReference>
<dbReference type="SMART" id="SM00388">
    <property type="entry name" value="HisKA"/>
    <property type="match status" value="1"/>
</dbReference>
<keyword evidence="10" id="KW-1185">Reference proteome</keyword>
<evidence type="ECO:0000259" key="8">
    <source>
        <dbReference type="PROSITE" id="PS50109"/>
    </source>
</evidence>
<dbReference type="Pfam" id="PF00512">
    <property type="entry name" value="HisKA"/>
    <property type="match status" value="1"/>
</dbReference>
<evidence type="ECO:0000256" key="7">
    <source>
        <dbReference type="SAM" id="MobiDB-lite"/>
    </source>
</evidence>
<organism evidence="9 10">
    <name type="scientific">Dictyobacter arantiisoli</name>
    <dbReference type="NCBI Taxonomy" id="2014874"/>
    <lineage>
        <taxon>Bacteria</taxon>
        <taxon>Bacillati</taxon>
        <taxon>Chloroflexota</taxon>
        <taxon>Ktedonobacteria</taxon>
        <taxon>Ktedonobacterales</taxon>
        <taxon>Dictyobacteraceae</taxon>
        <taxon>Dictyobacter</taxon>
    </lineage>
</organism>
<dbReference type="AlphaFoldDB" id="A0A5A5TB26"/>
<dbReference type="InterPro" id="IPR004358">
    <property type="entry name" value="Sig_transdc_His_kin-like_C"/>
</dbReference>
<evidence type="ECO:0000313" key="10">
    <source>
        <dbReference type="Proteomes" id="UP000322530"/>
    </source>
</evidence>
<evidence type="ECO:0000256" key="1">
    <source>
        <dbReference type="ARBA" id="ARBA00000085"/>
    </source>
</evidence>
<feature type="coiled-coil region" evidence="6">
    <location>
        <begin position="78"/>
        <end position="105"/>
    </location>
</feature>
<keyword evidence="3" id="KW-0597">Phosphoprotein</keyword>
<dbReference type="InterPro" id="IPR005467">
    <property type="entry name" value="His_kinase_dom"/>
</dbReference>
<reference evidence="9 10" key="1">
    <citation type="submission" date="2019-01" db="EMBL/GenBank/DDBJ databases">
        <title>Draft genome sequence of Dictyobacter sp. Uno17.</title>
        <authorList>
            <person name="Wang C.M."/>
            <person name="Zheng Y."/>
            <person name="Sakai Y."/>
            <person name="Abe K."/>
            <person name="Yokota A."/>
            <person name="Yabe S."/>
        </authorList>
    </citation>
    <scope>NUCLEOTIDE SEQUENCE [LARGE SCALE GENOMIC DNA]</scope>
    <source>
        <strain evidence="9 10">Uno17</strain>
    </source>
</reference>
<accession>A0A5A5TB26</accession>